<proteinExistence type="predicted"/>
<keyword evidence="2" id="KW-0472">Membrane</keyword>
<dbReference type="InterPro" id="IPR011992">
    <property type="entry name" value="EF-hand-dom_pair"/>
</dbReference>
<feature type="transmembrane region" description="Helical" evidence="2">
    <location>
        <begin position="399"/>
        <end position="420"/>
    </location>
</feature>
<sequence>MAHPSYDISEIMGRVADKVAAMEPTSPEVIRAVTACHALRCGRGISRHEYRKSFPTTQIKQFWSHSWQGGWRSKITTLLFLHNHIPAVICSSLGALVVASLFAAKLLPGPEWDKELWIYPRGFWAMLVGPVIYLLVLLLWQPQQSVFLDIMCIDQEDPRQKASGMLSMGAFLKCSNSLLVLWDPSYTRRLWCIFELAAFLHTRPTGKKFKLLVRPLILGPCSVLLTLTMVVVVIAIGWVPQRDGLAGSEALWGGQVLVLFIGLWAMISVSRRYFRAVEQLRNELSHFSLEETECFCCQRNHVDRSGNPIQICDRMVLLQCIRTWFGTLEVFEQMVRREVLKCLLEELSSQFFTYRHCITATIPLLWSHLDMAGAMLHYLDQWPGRTWRSALDVAILRGAGWWLGVVPTLLVFSMRLSCAFRKKREGPFCDTLVTFGILLCTVAAFAGFVQFERFLTVPRLALGVSGDSGSSASKVAPSQVLLALRHFAFPGYMGSTRIRLRQAFLRLLVQELAESQLKSLRGFFLRLDCDSDGVLSASDLGTGDGEDEMSVLLAVAGGQSLGFSDFVAVMLPDKPSPCKEQQLRSAFKRLDLQSRDVLSRQVLQDMLQAQWRVAADELEDLLAGLPEELNFTDFKELLHLEK</sequence>
<dbReference type="Gene3D" id="1.10.238.10">
    <property type="entry name" value="EF-hand"/>
    <property type="match status" value="1"/>
</dbReference>
<organism evidence="3 4">
    <name type="scientific">Durusdinium trenchii</name>
    <dbReference type="NCBI Taxonomy" id="1381693"/>
    <lineage>
        <taxon>Eukaryota</taxon>
        <taxon>Sar</taxon>
        <taxon>Alveolata</taxon>
        <taxon>Dinophyceae</taxon>
        <taxon>Suessiales</taxon>
        <taxon>Symbiodiniaceae</taxon>
        <taxon>Durusdinium</taxon>
    </lineage>
</organism>
<keyword evidence="2" id="KW-1133">Transmembrane helix</keyword>
<keyword evidence="3" id="KW-0687">Ribonucleoprotein</keyword>
<dbReference type="GO" id="GO:0005840">
    <property type="term" value="C:ribosome"/>
    <property type="evidence" value="ECO:0007669"/>
    <property type="project" value="UniProtKB-KW"/>
</dbReference>
<keyword evidence="4" id="KW-1185">Reference proteome</keyword>
<evidence type="ECO:0000313" key="3">
    <source>
        <dbReference type="EMBL" id="CAK9091623.1"/>
    </source>
</evidence>
<feature type="transmembrane region" description="Helical" evidence="2">
    <location>
        <begin position="357"/>
        <end position="379"/>
    </location>
</feature>
<reference evidence="3 4" key="1">
    <citation type="submission" date="2024-02" db="EMBL/GenBank/DDBJ databases">
        <authorList>
            <person name="Chen Y."/>
            <person name="Shah S."/>
            <person name="Dougan E. K."/>
            <person name="Thang M."/>
            <person name="Chan C."/>
        </authorList>
    </citation>
    <scope>NUCLEOTIDE SEQUENCE [LARGE SCALE GENOMIC DNA]</scope>
</reference>
<dbReference type="Proteomes" id="UP001642464">
    <property type="component" value="Unassembled WGS sequence"/>
</dbReference>
<evidence type="ECO:0000313" key="4">
    <source>
        <dbReference type="Proteomes" id="UP001642464"/>
    </source>
</evidence>
<feature type="transmembrane region" description="Helical" evidence="2">
    <location>
        <begin position="78"/>
        <end position="102"/>
    </location>
</feature>
<dbReference type="PROSITE" id="PS00018">
    <property type="entry name" value="EF_HAND_1"/>
    <property type="match status" value="1"/>
</dbReference>
<evidence type="ECO:0000256" key="2">
    <source>
        <dbReference type="SAM" id="Phobius"/>
    </source>
</evidence>
<feature type="transmembrane region" description="Helical" evidence="2">
    <location>
        <begin position="432"/>
        <end position="451"/>
    </location>
</feature>
<feature type="transmembrane region" description="Helical" evidence="2">
    <location>
        <begin position="250"/>
        <end position="269"/>
    </location>
</feature>
<accession>A0ABP0QTL1</accession>
<keyword evidence="1" id="KW-0106">Calcium</keyword>
<comment type="caution">
    <text evidence="3">The sequence shown here is derived from an EMBL/GenBank/DDBJ whole genome shotgun (WGS) entry which is preliminary data.</text>
</comment>
<keyword evidence="3" id="KW-0689">Ribosomal protein</keyword>
<dbReference type="SUPFAM" id="SSF47473">
    <property type="entry name" value="EF-hand"/>
    <property type="match status" value="1"/>
</dbReference>
<dbReference type="EMBL" id="CAXAMM010040195">
    <property type="protein sequence ID" value="CAK9091623.1"/>
    <property type="molecule type" value="Genomic_DNA"/>
</dbReference>
<keyword evidence="2" id="KW-0812">Transmembrane</keyword>
<gene>
    <name evidence="3" type="ORF">SCF082_LOCUS43154</name>
</gene>
<feature type="transmembrane region" description="Helical" evidence="2">
    <location>
        <begin position="216"/>
        <end position="238"/>
    </location>
</feature>
<feature type="transmembrane region" description="Helical" evidence="2">
    <location>
        <begin position="122"/>
        <end position="140"/>
    </location>
</feature>
<dbReference type="InterPro" id="IPR018247">
    <property type="entry name" value="EF_Hand_1_Ca_BS"/>
</dbReference>
<name>A0ABP0QTL1_9DINO</name>
<evidence type="ECO:0000256" key="1">
    <source>
        <dbReference type="ARBA" id="ARBA00022837"/>
    </source>
</evidence>
<protein>
    <submittedName>
        <fullName evidence="3">60S ribosomal protein L22 1</fullName>
    </submittedName>
</protein>